<dbReference type="SUPFAM" id="SSF54427">
    <property type="entry name" value="NTF2-like"/>
    <property type="match status" value="1"/>
</dbReference>
<dbReference type="AlphaFoldDB" id="A0A550I2R0"/>
<dbReference type="RefSeq" id="WP_143410551.1">
    <property type="nucleotide sequence ID" value="NZ_VHSF01000002.1"/>
</dbReference>
<proteinExistence type="predicted"/>
<reference evidence="1 2" key="1">
    <citation type="submission" date="2019-06" db="EMBL/GenBank/DDBJ databases">
        <title>Gramella sabulilitoris sp. nov., isolated from a marine sand.</title>
        <authorList>
            <person name="Yoon J.-H."/>
        </authorList>
    </citation>
    <scope>NUCLEOTIDE SEQUENCE [LARGE SCALE GENOMIC DNA]</scope>
    <source>
        <strain evidence="1 2">HSMS-1</strain>
    </source>
</reference>
<keyword evidence="2" id="KW-1185">Reference proteome</keyword>
<dbReference type="InterPro" id="IPR032710">
    <property type="entry name" value="NTF2-like_dom_sf"/>
</dbReference>
<comment type="caution">
    <text evidence="1">The sequence shown here is derived from an EMBL/GenBank/DDBJ whole genome shotgun (WGS) entry which is preliminary data.</text>
</comment>
<gene>
    <name evidence="1" type="ORF">FGM01_07560</name>
</gene>
<organism evidence="1 2">
    <name type="scientific">Christiangramia sabulilitoris</name>
    <dbReference type="NCBI Taxonomy" id="2583991"/>
    <lineage>
        <taxon>Bacteria</taxon>
        <taxon>Pseudomonadati</taxon>
        <taxon>Bacteroidota</taxon>
        <taxon>Flavobacteriia</taxon>
        <taxon>Flavobacteriales</taxon>
        <taxon>Flavobacteriaceae</taxon>
        <taxon>Christiangramia</taxon>
    </lineage>
</organism>
<dbReference type="EMBL" id="VHSF01000002">
    <property type="protein sequence ID" value="TRO65257.1"/>
    <property type="molecule type" value="Genomic_DNA"/>
</dbReference>
<evidence type="ECO:0000313" key="2">
    <source>
        <dbReference type="Proteomes" id="UP000315131"/>
    </source>
</evidence>
<protein>
    <submittedName>
        <fullName evidence="1">Nuclear transport factor 2 family protein</fullName>
    </submittedName>
</protein>
<evidence type="ECO:0000313" key="1">
    <source>
        <dbReference type="EMBL" id="TRO65257.1"/>
    </source>
</evidence>
<name>A0A550I2R0_9FLAO</name>
<dbReference type="Proteomes" id="UP000315131">
    <property type="component" value="Unassembled WGS sequence"/>
</dbReference>
<accession>A0A550I2R0</accession>
<dbReference type="OrthoDB" id="1357763at2"/>
<sequence length="164" mass="19193">MKYFFLVIITILACGNISAQVSRDSELYQQLKARDSLLFDVGFNQCKIHEFEDFVSDDLEFYHDQGGLSTTKKDFLEAIRNNICNNPEKKPIRKLVEGSMEVYPLYENGKLYGAIQKAVHDFYIKEPKKELYKTSSAKFTHVWLLKNNTWILQRVLSYDHQNPD</sequence>